<proteinExistence type="inferred from homology"/>
<sequence length="2241" mass="238162">MCLLASAALLISGVVLVAYGAIYVSYHAQRMENVAGLRFVPNAAANPAGYAAFLASPTLGVQGLEPQTRSYYVFNITNIDAVVAGTAVPHVQQVGPYVYNQTSTKNSVRFNGSTVSYSVGTTFVEVPSRSNGSSSDFVYTVNTSYARTLAKLENAGFSERLLVAAHAQTQLSAYVAYLEGPMLAFTKQRLALPYLATMAQTVRTNALPSALTKFQAQVASQTLPQNLLRLIATTRQAYIPTLLRPMYEAFLVNYVPTTLSSHVATLQVQSVPRVLSNVQARLAVEAVPTILAHRQAQLRSTAVPVVLSRILDRLPTYIAFPYFARDMMEEACLEAVPSMLSTLKAGVVQAYIDQGASSATAQQNTVLQWLSAAGPWTNLDAMVGGNPTGQPRYGFELRPSLGNMALSTDVGNLLLGATTNLDFSLLEYSATDPTHGFGLWKQVVAMDEAAITALIAGVNNEVALPANYITRSQVLGVRAYILSWSKGAMLHRDRQRYWATTYAQRTAGSANEPSVDVDWVTPGVQPGFTLPSTNLGLSDAQCAKLWDATLAPSFLTPTGYVTWTSAAASDSAAATTLRSTFGLSSSQLDGVLAWIQALTSNASVKTKAIRHWGLGGTCPTPFNNVSSCATYQLEPTLVTSVSGWELPNTANLVFSEALAAYLWDATQLFSFLHLASGYNSWVNVLLLPTGLSSLTASLTALNLGTVSEDHVRLVAIWLQSWSHHPLLAQAMDQTWRDPATYPFLPSTTLASLTTYHVNRPALSAAAAAYLNSPSSAYAAINSAGYAAWMRSPSSAQVSAMLASINAQLPVFCAQLLGGANSALFATPLLTSCSDLTTADMTALQTYVQSQRTDAYMLQALRDQWRCGIAHWNLEPYRSGLQIGWELCRNSSCNLSLVNGTTCAVPSAAASLWDAANALSFLNPAVYQTTWLAAQSSDAAIAAPAKATIVAGLGQASWLPWMDVISQWLASWATLDYTNRDVLGLWLKAACTAPTQVSQTPVTTTTATASCVPSTTTTSDAVQYTNLVVGGRPTTYFVSNFAETSYTDTPTVAISTATTVVTCTSTTTTTTATTTTVTNGPICLHSDVTPGLPLLQHGFELGAVTSTITMTLVQQFLWNPANPASFLNMTALNTLWVPAATNATKVAALAALLPGASLADVTTIVQWLRAWRTNQLMSLFAQTQWINPSTSLPPFNLDPSGATIQTGFELRFTSTEASTYPSLVQAQYLWSSASAYSFLNTATGFPTWVQAYAGPLPASEALVDPLARAPTTTRTTQTASASAIATLQSATGLSAAQIQTISKWLVNWANHPFLWGVLLSQWVSKTTVFASTPSTLNLAALDASGAMTSLTGFELATPTSVTFAQARQLWNVANATSFLNPNVLVLWCFCHPQITAACPHLSDATGQLPATANASAASALTRFASLAPGFQMSSAPTAALAQTFVSLATGLTPADVTTVSLWLFQTPQSSFYQFLLQSQWATAGLPLYPKNAGYELAFIFNLTATTPRNATSALLVPNTPTPCAPIDAVVAAQLWQPASTTSFLHSAGLSAWLSGTIVVPGLAACQKTQVTNWLLSWQGHPFLRQLTEYSWYSTPLPCTQSLFGCERGFELALPTSLPSPTTLPTLGSIAAVVWDAQSPLSFLHPTGGLLWKTLLLGPCGSTFANGTCAPATLAPASASSYLVGQLASALGVSVSDVRTCVYLIGQVWLLQLLDNPGFVSYALAATGGAPSLLALPMQQFVNASVLSINASATDVGVVSQFDASTYVQWNATSHEFFNATQPALAGIPELSVYCARAPSVFGVAPSCALHQSYTLDHLTAHGLLHAFNDMTIVRINGVSVARGVVVLDAFLAQPFESPDACAAAASRITSIFPTLVASTAARCSSVGPSYLLILPGVAPLELTAVAPILDLQAYLKYTATTFGYAASGGLYVQTSVDSLLWQNSAARRLRPTATITLANLGFGTGDVLTTAITANVSDAPTSKAVQTYTFNTDTRAGFYGCLVATNGELDANNCTTSDGSVFARGATPSTLTLRSQSQARDVDFKYTAQIPWIGVPTRRYVEATPALTNVSHLYDDLPLLSSSPHLHNVTPTVPFATGLAPNAKMHTMLLDIEPISGTTLHRRDAWMLSIATGPTWLWHQGVQPAYVPLTWVLQEQAIPSASASLYRDLTAPGPMAPEKVAIWELVLGLAFVGLGIYALRLLSRARYKDTLLIKPVAEMPPMLSEADVHATDDALPDKTKAI</sequence>
<dbReference type="GeneID" id="24125895"/>
<dbReference type="PANTHER" id="PTHR11923">
    <property type="entry name" value="SCAVENGER RECEPTOR CLASS B TYPE-1 SR-B1"/>
    <property type="match status" value="1"/>
</dbReference>
<accession>A0A067D0B2</accession>
<dbReference type="OMA" id="RDRQRYW"/>
<keyword evidence="4 7" id="KW-1133">Transmembrane helix</keyword>
<keyword evidence="6" id="KW-0325">Glycoprotein</keyword>
<dbReference type="PANTHER" id="PTHR11923:SF51">
    <property type="entry name" value="LYSOSOME MEMBRANE PROTEIN 2"/>
    <property type="match status" value="1"/>
</dbReference>
<dbReference type="GO" id="GO:0005737">
    <property type="term" value="C:cytoplasm"/>
    <property type="evidence" value="ECO:0007669"/>
    <property type="project" value="TreeGrafter"/>
</dbReference>
<comment type="subcellular location">
    <subcellularLocation>
        <location evidence="1">Membrane</location>
    </subcellularLocation>
</comment>
<evidence type="ECO:0000256" key="5">
    <source>
        <dbReference type="ARBA" id="ARBA00023136"/>
    </source>
</evidence>
<evidence type="ECO:0000256" key="2">
    <source>
        <dbReference type="ARBA" id="ARBA00010532"/>
    </source>
</evidence>
<evidence type="ECO:0000256" key="6">
    <source>
        <dbReference type="ARBA" id="ARBA00023180"/>
    </source>
</evidence>
<dbReference type="PRINTS" id="PR01609">
    <property type="entry name" value="CD36FAMILY"/>
</dbReference>
<gene>
    <name evidence="8" type="ORF">SPRG_03382</name>
</gene>
<organism evidence="8 9">
    <name type="scientific">Saprolegnia parasitica (strain CBS 223.65)</name>
    <dbReference type="NCBI Taxonomy" id="695850"/>
    <lineage>
        <taxon>Eukaryota</taxon>
        <taxon>Sar</taxon>
        <taxon>Stramenopiles</taxon>
        <taxon>Oomycota</taxon>
        <taxon>Saprolegniomycetes</taxon>
        <taxon>Saprolegniales</taxon>
        <taxon>Saprolegniaceae</taxon>
        <taxon>Saprolegnia</taxon>
    </lineage>
</organism>
<dbReference type="KEGG" id="spar:SPRG_03382"/>
<dbReference type="InterPro" id="IPR002159">
    <property type="entry name" value="CD36_fam"/>
</dbReference>
<dbReference type="STRING" id="695850.A0A067D0B2"/>
<dbReference type="RefSeq" id="XP_012197349.1">
    <property type="nucleotide sequence ID" value="XM_012341959.1"/>
</dbReference>
<comment type="similarity">
    <text evidence="2">Belongs to the CD36 family.</text>
</comment>
<dbReference type="Proteomes" id="UP000030745">
    <property type="component" value="Unassembled WGS sequence"/>
</dbReference>
<evidence type="ECO:0000313" key="9">
    <source>
        <dbReference type="Proteomes" id="UP000030745"/>
    </source>
</evidence>
<evidence type="ECO:0000256" key="4">
    <source>
        <dbReference type="ARBA" id="ARBA00022989"/>
    </source>
</evidence>
<keyword evidence="3 7" id="KW-0812">Transmembrane</keyword>
<dbReference type="GO" id="GO:0005044">
    <property type="term" value="F:scavenger receptor activity"/>
    <property type="evidence" value="ECO:0007669"/>
    <property type="project" value="TreeGrafter"/>
</dbReference>
<dbReference type="Pfam" id="PF01130">
    <property type="entry name" value="CD36"/>
    <property type="match status" value="2"/>
</dbReference>
<feature type="transmembrane region" description="Helical" evidence="7">
    <location>
        <begin position="2179"/>
        <end position="2198"/>
    </location>
</feature>
<evidence type="ECO:0000256" key="1">
    <source>
        <dbReference type="ARBA" id="ARBA00004370"/>
    </source>
</evidence>
<evidence type="ECO:0000256" key="7">
    <source>
        <dbReference type="SAM" id="Phobius"/>
    </source>
</evidence>
<keyword evidence="5 7" id="KW-0472">Membrane</keyword>
<dbReference type="VEuPathDB" id="FungiDB:SPRG_03382"/>
<evidence type="ECO:0000313" key="8">
    <source>
        <dbReference type="EMBL" id="KDO32166.1"/>
    </source>
</evidence>
<evidence type="ECO:0000256" key="3">
    <source>
        <dbReference type="ARBA" id="ARBA00022692"/>
    </source>
</evidence>
<dbReference type="OrthoDB" id="514335at2759"/>
<protein>
    <submittedName>
        <fullName evidence="8">Uncharacterized protein</fullName>
    </submittedName>
</protein>
<dbReference type="GO" id="GO:0016020">
    <property type="term" value="C:membrane"/>
    <property type="evidence" value="ECO:0007669"/>
    <property type="project" value="UniProtKB-SubCell"/>
</dbReference>
<reference evidence="8 9" key="1">
    <citation type="journal article" date="2013" name="PLoS Genet.">
        <title>Distinctive expansion of potential virulence genes in the genome of the oomycete fish pathogen Saprolegnia parasitica.</title>
        <authorList>
            <person name="Jiang R.H."/>
            <person name="de Bruijn I."/>
            <person name="Haas B.J."/>
            <person name="Belmonte R."/>
            <person name="Lobach L."/>
            <person name="Christie J."/>
            <person name="van den Ackerveken G."/>
            <person name="Bottin A."/>
            <person name="Bulone V."/>
            <person name="Diaz-Moreno S.M."/>
            <person name="Dumas B."/>
            <person name="Fan L."/>
            <person name="Gaulin E."/>
            <person name="Govers F."/>
            <person name="Grenville-Briggs L.J."/>
            <person name="Horner N.R."/>
            <person name="Levin J.Z."/>
            <person name="Mammella M."/>
            <person name="Meijer H.J."/>
            <person name="Morris P."/>
            <person name="Nusbaum C."/>
            <person name="Oome S."/>
            <person name="Phillips A.J."/>
            <person name="van Rooyen D."/>
            <person name="Rzeszutek E."/>
            <person name="Saraiva M."/>
            <person name="Secombes C.J."/>
            <person name="Seidl M.F."/>
            <person name="Snel B."/>
            <person name="Stassen J.H."/>
            <person name="Sykes S."/>
            <person name="Tripathy S."/>
            <person name="van den Berg H."/>
            <person name="Vega-Arreguin J.C."/>
            <person name="Wawra S."/>
            <person name="Young S.K."/>
            <person name="Zeng Q."/>
            <person name="Dieguez-Uribeondo J."/>
            <person name="Russ C."/>
            <person name="Tyler B.M."/>
            <person name="van West P."/>
        </authorList>
    </citation>
    <scope>NUCLEOTIDE SEQUENCE [LARGE SCALE GENOMIC DNA]</scope>
    <source>
        <strain evidence="8 9">CBS 223.65</strain>
    </source>
</reference>
<keyword evidence="9" id="KW-1185">Reference proteome</keyword>
<dbReference type="EMBL" id="KK583196">
    <property type="protein sequence ID" value="KDO32166.1"/>
    <property type="molecule type" value="Genomic_DNA"/>
</dbReference>
<name>A0A067D0B2_SAPPC</name>